<dbReference type="SUPFAM" id="SSF89360">
    <property type="entry name" value="HesB-like domain"/>
    <property type="match status" value="1"/>
</dbReference>
<dbReference type="Gene3D" id="2.60.300.12">
    <property type="entry name" value="HesB-like domain"/>
    <property type="match status" value="1"/>
</dbReference>
<dbReference type="PROSITE" id="PS01152">
    <property type="entry name" value="HESB"/>
    <property type="match status" value="1"/>
</dbReference>
<proteinExistence type="inferred from homology"/>
<sequence length="107" mass="11712">MSITVTERAANQIRKQLQKRGSGLGLRLGVKPAGCSGYAYVLDYADEPAADEIVFDQFDVKVLVKQADLDKLNGIELDYAREGFNEAFKFNNPNVKGMCGCGESFSV</sequence>
<dbReference type="EMBL" id="JANIBK010000001">
    <property type="protein sequence ID" value="MCQ8126852.1"/>
    <property type="molecule type" value="Genomic_DNA"/>
</dbReference>
<dbReference type="PANTHER" id="PTHR10072:SF41">
    <property type="entry name" value="IRON-SULFUR CLUSTER ASSEMBLY 1 HOMOLOG, MITOCHONDRIAL"/>
    <property type="match status" value="1"/>
</dbReference>
<dbReference type="Proteomes" id="UP001524586">
    <property type="component" value="Unassembled WGS sequence"/>
</dbReference>
<protein>
    <submittedName>
        <fullName evidence="3">Iron-sulfur cluster assembly accessory protein</fullName>
    </submittedName>
</protein>
<feature type="domain" description="Core" evidence="2">
    <location>
        <begin position="1"/>
        <end position="103"/>
    </location>
</feature>
<reference evidence="3 4" key="1">
    <citation type="submission" date="2022-07" db="EMBL/GenBank/DDBJ databases">
        <title>Methylomonas rivi sp. nov., Methylomonas rosea sp. nov., Methylomonas aureus sp. nov. and Methylomonas subterranea sp. nov., four novel methanotrophs isolated from a freshwater creek and the deep terrestrial subsurface.</title>
        <authorList>
            <person name="Abin C."/>
            <person name="Sankaranarayanan K."/>
            <person name="Garner C."/>
            <person name="Sindelar R."/>
            <person name="Kotary K."/>
            <person name="Garner R."/>
            <person name="Barclay S."/>
            <person name="Lawson P."/>
            <person name="Krumholz L."/>
        </authorList>
    </citation>
    <scope>NUCLEOTIDE SEQUENCE [LARGE SCALE GENOMIC DNA]</scope>
    <source>
        <strain evidence="3 4">WSC-6</strain>
    </source>
</reference>
<dbReference type="InterPro" id="IPR017870">
    <property type="entry name" value="FeS_cluster_insertion_CS"/>
</dbReference>
<dbReference type="InterPro" id="IPR016092">
    <property type="entry name" value="ATAP"/>
</dbReference>
<name>A0ABT1TZ78_9GAMM</name>
<evidence type="ECO:0000259" key="2">
    <source>
        <dbReference type="Pfam" id="PF01521"/>
    </source>
</evidence>
<dbReference type="PANTHER" id="PTHR10072">
    <property type="entry name" value="IRON-SULFUR CLUSTER ASSEMBLY PROTEIN"/>
    <property type="match status" value="1"/>
</dbReference>
<evidence type="ECO:0000313" key="4">
    <source>
        <dbReference type="Proteomes" id="UP001524586"/>
    </source>
</evidence>
<dbReference type="NCBIfam" id="TIGR00049">
    <property type="entry name" value="iron-sulfur cluster assembly accessory protein"/>
    <property type="match status" value="1"/>
</dbReference>
<keyword evidence="4" id="KW-1185">Reference proteome</keyword>
<dbReference type="Pfam" id="PF01521">
    <property type="entry name" value="Fe-S_biosyn"/>
    <property type="match status" value="1"/>
</dbReference>
<comment type="similarity">
    <text evidence="1">Belongs to the HesB/IscA family.</text>
</comment>
<comment type="caution">
    <text evidence="3">The sequence shown here is derived from an EMBL/GenBank/DDBJ whole genome shotgun (WGS) entry which is preliminary data.</text>
</comment>
<accession>A0ABT1TZ78</accession>
<evidence type="ECO:0000256" key="1">
    <source>
        <dbReference type="ARBA" id="ARBA00006718"/>
    </source>
</evidence>
<dbReference type="InterPro" id="IPR000361">
    <property type="entry name" value="ATAP_core_dom"/>
</dbReference>
<dbReference type="RefSeq" id="WP_256613175.1">
    <property type="nucleotide sequence ID" value="NZ_JANIBK010000001.1"/>
</dbReference>
<dbReference type="InterPro" id="IPR050322">
    <property type="entry name" value="Fe-S_cluster_asmbl/transfer"/>
</dbReference>
<organism evidence="3 4">
    <name type="scientific">Methylomonas rivi</name>
    <dbReference type="NCBI Taxonomy" id="2952226"/>
    <lineage>
        <taxon>Bacteria</taxon>
        <taxon>Pseudomonadati</taxon>
        <taxon>Pseudomonadota</taxon>
        <taxon>Gammaproteobacteria</taxon>
        <taxon>Methylococcales</taxon>
        <taxon>Methylococcaceae</taxon>
        <taxon>Methylomonas</taxon>
    </lineage>
</organism>
<gene>
    <name evidence="3" type="ORF">NP596_00165</name>
</gene>
<evidence type="ECO:0000313" key="3">
    <source>
        <dbReference type="EMBL" id="MCQ8126852.1"/>
    </source>
</evidence>
<dbReference type="InterPro" id="IPR035903">
    <property type="entry name" value="HesB-like_dom_sf"/>
</dbReference>